<reference evidence="4 5" key="1">
    <citation type="submission" date="2018-06" db="EMBL/GenBank/DDBJ databases">
        <title>Genomic Encyclopedia of Archaeal and Bacterial Type Strains, Phase II (KMG-II): from individual species to whole genera.</title>
        <authorList>
            <person name="Goeker M."/>
        </authorList>
    </citation>
    <scope>NUCLEOTIDE SEQUENCE [LARGE SCALE GENOMIC DNA]</scope>
    <source>
        <strain evidence="4 5">DSM 27372</strain>
    </source>
</reference>
<dbReference type="SUPFAM" id="SSF52172">
    <property type="entry name" value="CheY-like"/>
    <property type="match status" value="1"/>
</dbReference>
<dbReference type="InterPro" id="IPR046947">
    <property type="entry name" value="LytR-like"/>
</dbReference>
<evidence type="ECO:0000259" key="3">
    <source>
        <dbReference type="PROSITE" id="PS50930"/>
    </source>
</evidence>
<feature type="domain" description="Response regulatory" evidence="2">
    <location>
        <begin position="2"/>
        <end position="113"/>
    </location>
</feature>
<keyword evidence="1" id="KW-0597">Phosphoprotein</keyword>
<dbReference type="RefSeq" id="WP_110833744.1">
    <property type="nucleotide sequence ID" value="NZ_QKLU01000007.1"/>
</dbReference>
<organism evidence="4 5">
    <name type="scientific">Pedobacter nutrimenti</name>
    <dbReference type="NCBI Taxonomy" id="1241337"/>
    <lineage>
        <taxon>Bacteria</taxon>
        <taxon>Pseudomonadati</taxon>
        <taxon>Bacteroidota</taxon>
        <taxon>Sphingobacteriia</taxon>
        <taxon>Sphingobacteriales</taxon>
        <taxon>Sphingobacteriaceae</taxon>
        <taxon>Pedobacter</taxon>
    </lineage>
</organism>
<evidence type="ECO:0000259" key="2">
    <source>
        <dbReference type="PROSITE" id="PS50110"/>
    </source>
</evidence>
<dbReference type="PANTHER" id="PTHR37299:SF1">
    <property type="entry name" value="STAGE 0 SPORULATION PROTEIN A HOMOLOG"/>
    <property type="match status" value="1"/>
</dbReference>
<dbReference type="PANTHER" id="PTHR37299">
    <property type="entry name" value="TRANSCRIPTIONAL REGULATOR-RELATED"/>
    <property type="match status" value="1"/>
</dbReference>
<comment type="caution">
    <text evidence="4">The sequence shown here is derived from an EMBL/GenBank/DDBJ whole genome shotgun (WGS) entry which is preliminary data.</text>
</comment>
<sequence length="239" mass="27771">MKCLIVDDEPLARENIMIHLQQYPEMELCGCFNNATAAAGYMLLNHVDLVFLDIRMPGINGIEFARSLGRKTMVIFVTAFAEYALDSYEVDAVDYLVKPLHTERFQKAIAKAMVYKDLLDHQGESRIEFSAQDFIFVRAERQFFKVNFKDLIFIEGLKDYVILHLPDQKLLTAMNLKAIHQKLPSALFIRVSKSYIVNVSQIRVFDNNTIYIDQNEIPIGNNYRDFFFENFVNKSFNEK</sequence>
<evidence type="ECO:0000256" key="1">
    <source>
        <dbReference type="PROSITE-ProRule" id="PRU00169"/>
    </source>
</evidence>
<feature type="modified residue" description="4-aspartylphosphate" evidence="1">
    <location>
        <position position="53"/>
    </location>
</feature>
<dbReference type="OrthoDB" id="9787344at2"/>
<dbReference type="InterPro" id="IPR007492">
    <property type="entry name" value="LytTR_DNA-bd_dom"/>
</dbReference>
<dbReference type="AlphaFoldDB" id="A0A318UAR3"/>
<keyword evidence="5" id="KW-1185">Reference proteome</keyword>
<dbReference type="PROSITE" id="PS50110">
    <property type="entry name" value="RESPONSE_REGULATORY"/>
    <property type="match status" value="1"/>
</dbReference>
<feature type="domain" description="HTH LytTR-type" evidence="3">
    <location>
        <begin position="135"/>
        <end position="203"/>
    </location>
</feature>
<dbReference type="GO" id="GO:0003677">
    <property type="term" value="F:DNA binding"/>
    <property type="evidence" value="ECO:0007669"/>
    <property type="project" value="InterPro"/>
</dbReference>
<accession>A0A318UAR3</accession>
<dbReference type="GO" id="GO:0000156">
    <property type="term" value="F:phosphorelay response regulator activity"/>
    <property type="evidence" value="ECO:0007669"/>
    <property type="project" value="InterPro"/>
</dbReference>
<dbReference type="Pfam" id="PF00072">
    <property type="entry name" value="Response_reg"/>
    <property type="match status" value="1"/>
</dbReference>
<dbReference type="InterPro" id="IPR011006">
    <property type="entry name" value="CheY-like_superfamily"/>
</dbReference>
<dbReference type="SMART" id="SM00448">
    <property type="entry name" value="REC"/>
    <property type="match status" value="1"/>
</dbReference>
<dbReference type="PROSITE" id="PS50930">
    <property type="entry name" value="HTH_LYTTR"/>
    <property type="match status" value="1"/>
</dbReference>
<proteinExistence type="predicted"/>
<dbReference type="InterPro" id="IPR001789">
    <property type="entry name" value="Sig_transdc_resp-reg_receiver"/>
</dbReference>
<dbReference type="Gene3D" id="3.40.50.2300">
    <property type="match status" value="1"/>
</dbReference>
<dbReference type="SMART" id="SM00850">
    <property type="entry name" value="LytTR"/>
    <property type="match status" value="1"/>
</dbReference>
<name>A0A318UAR3_9SPHI</name>
<gene>
    <name evidence="4" type="ORF">B0O44_107220</name>
</gene>
<dbReference type="Gene3D" id="2.40.50.1020">
    <property type="entry name" value="LytTr DNA-binding domain"/>
    <property type="match status" value="1"/>
</dbReference>
<dbReference type="EMBL" id="QKLU01000007">
    <property type="protein sequence ID" value="PYF71605.1"/>
    <property type="molecule type" value="Genomic_DNA"/>
</dbReference>
<dbReference type="Pfam" id="PF04397">
    <property type="entry name" value="LytTR"/>
    <property type="match status" value="1"/>
</dbReference>
<evidence type="ECO:0000313" key="5">
    <source>
        <dbReference type="Proteomes" id="UP000248198"/>
    </source>
</evidence>
<dbReference type="Proteomes" id="UP000248198">
    <property type="component" value="Unassembled WGS sequence"/>
</dbReference>
<protein>
    <submittedName>
        <fullName evidence="4">LytTR family two component transcriptional regulator</fullName>
    </submittedName>
</protein>
<evidence type="ECO:0000313" key="4">
    <source>
        <dbReference type="EMBL" id="PYF71605.1"/>
    </source>
</evidence>